<dbReference type="GO" id="GO:0043161">
    <property type="term" value="P:proteasome-mediated ubiquitin-dependent protein catabolic process"/>
    <property type="evidence" value="ECO:0007669"/>
    <property type="project" value="TreeGrafter"/>
</dbReference>
<feature type="compositionally biased region" description="Low complexity" evidence="3">
    <location>
        <begin position="190"/>
        <end position="201"/>
    </location>
</feature>
<feature type="compositionally biased region" description="Basic and acidic residues" evidence="3">
    <location>
        <begin position="241"/>
        <end position="255"/>
    </location>
</feature>
<comment type="caution">
    <text evidence="4">The sequence shown here is derived from an EMBL/GenBank/DDBJ whole genome shotgun (WGS) entry which is preliminary data.</text>
</comment>
<feature type="compositionally biased region" description="Polar residues" evidence="3">
    <location>
        <begin position="568"/>
        <end position="578"/>
    </location>
</feature>
<feature type="repeat" description="NHL" evidence="2">
    <location>
        <begin position="588"/>
        <end position="623"/>
    </location>
</feature>
<evidence type="ECO:0000313" key="4">
    <source>
        <dbReference type="EMBL" id="KAK7092205.1"/>
    </source>
</evidence>
<feature type="repeat" description="NHL" evidence="2">
    <location>
        <begin position="627"/>
        <end position="670"/>
    </location>
</feature>
<dbReference type="PROSITE" id="PS51125">
    <property type="entry name" value="NHL"/>
    <property type="match status" value="3"/>
</dbReference>
<keyword evidence="5" id="KW-1185">Reference proteome</keyword>
<feature type="region of interest" description="Disordered" evidence="3">
    <location>
        <begin position="431"/>
        <end position="588"/>
    </location>
</feature>
<reference evidence="4 5" key="1">
    <citation type="submission" date="2024-02" db="EMBL/GenBank/DDBJ databases">
        <title>Chromosome-scale genome assembly of the rough periwinkle Littorina saxatilis.</title>
        <authorList>
            <person name="De Jode A."/>
            <person name="Faria R."/>
            <person name="Formenti G."/>
            <person name="Sims Y."/>
            <person name="Smith T.P."/>
            <person name="Tracey A."/>
            <person name="Wood J.M.D."/>
            <person name="Zagrodzka Z.B."/>
            <person name="Johannesson K."/>
            <person name="Butlin R.K."/>
            <person name="Leder E.H."/>
        </authorList>
    </citation>
    <scope>NUCLEOTIDE SEQUENCE [LARGE SCALE GENOMIC DNA]</scope>
    <source>
        <strain evidence="4">Snail1</strain>
        <tissue evidence="4">Muscle</tissue>
    </source>
</reference>
<dbReference type="PANTHER" id="PTHR24104:SF25">
    <property type="entry name" value="PROTEIN LIN-41"/>
    <property type="match status" value="1"/>
</dbReference>
<gene>
    <name evidence="4" type="ORF">V1264_007993</name>
</gene>
<dbReference type="GO" id="GO:0000209">
    <property type="term" value="P:protein polyubiquitination"/>
    <property type="evidence" value="ECO:0007669"/>
    <property type="project" value="TreeGrafter"/>
</dbReference>
<dbReference type="InterPro" id="IPR001258">
    <property type="entry name" value="NHL_repeat"/>
</dbReference>
<feature type="compositionally biased region" description="Polar residues" evidence="3">
    <location>
        <begin position="505"/>
        <end position="517"/>
    </location>
</feature>
<feature type="region of interest" description="Disordered" evidence="3">
    <location>
        <begin position="190"/>
        <end position="257"/>
    </location>
</feature>
<feature type="repeat" description="NHL" evidence="2">
    <location>
        <begin position="380"/>
        <end position="421"/>
    </location>
</feature>
<dbReference type="GO" id="GO:0061630">
    <property type="term" value="F:ubiquitin protein ligase activity"/>
    <property type="evidence" value="ECO:0007669"/>
    <property type="project" value="TreeGrafter"/>
</dbReference>
<dbReference type="SUPFAM" id="SSF63829">
    <property type="entry name" value="Calcium-dependent phosphotriesterase"/>
    <property type="match status" value="1"/>
</dbReference>
<dbReference type="Pfam" id="PF01436">
    <property type="entry name" value="NHL"/>
    <property type="match status" value="1"/>
</dbReference>
<dbReference type="InterPro" id="IPR011042">
    <property type="entry name" value="6-blade_b-propeller_TolB-like"/>
</dbReference>
<protein>
    <submittedName>
        <fullName evidence="4">Uncharacterized protein</fullName>
    </submittedName>
</protein>
<evidence type="ECO:0000256" key="1">
    <source>
        <dbReference type="ARBA" id="ARBA00022737"/>
    </source>
</evidence>
<evidence type="ECO:0000256" key="2">
    <source>
        <dbReference type="PROSITE-ProRule" id="PRU00504"/>
    </source>
</evidence>
<organism evidence="4 5">
    <name type="scientific">Littorina saxatilis</name>
    <dbReference type="NCBI Taxonomy" id="31220"/>
    <lineage>
        <taxon>Eukaryota</taxon>
        <taxon>Metazoa</taxon>
        <taxon>Spiralia</taxon>
        <taxon>Lophotrochozoa</taxon>
        <taxon>Mollusca</taxon>
        <taxon>Gastropoda</taxon>
        <taxon>Caenogastropoda</taxon>
        <taxon>Littorinimorpha</taxon>
        <taxon>Littorinoidea</taxon>
        <taxon>Littorinidae</taxon>
        <taxon>Littorina</taxon>
    </lineage>
</organism>
<feature type="compositionally biased region" description="Basic and acidic residues" evidence="3">
    <location>
        <begin position="547"/>
        <end position="557"/>
    </location>
</feature>
<feature type="compositionally biased region" description="Basic and acidic residues" evidence="3">
    <location>
        <begin position="208"/>
        <end position="223"/>
    </location>
</feature>
<name>A0AAN9AS65_9CAEN</name>
<dbReference type="Proteomes" id="UP001374579">
    <property type="component" value="Unassembled WGS sequence"/>
</dbReference>
<dbReference type="PANTHER" id="PTHR24104">
    <property type="entry name" value="E3 UBIQUITIN-PROTEIN LIGASE NHLRC1-RELATED"/>
    <property type="match status" value="1"/>
</dbReference>
<sequence length="730" mass="79976">MRETEDEDSGKGDKKARGLGMFQPFARLFARRGSEANVARVFTVADTTGNAFFQEEIAHSPTPSPPGSGTLSRSKGDTGSQLSIPHISLLRRASTNDHDLALLRRASTNDHDQALLRRASTNDHDLALLRRASTNDHDLALLRSFGSSSQSPYPSRSPSPLVRLSAGHLFSVEEDGVSITSSMTSLSLGSLSDSCESGGSTPQLTGDVTRDRSSGEGQTERSKAHLPPLRAVKSEAGFASEGHHRSGHLSDEDRRAHPHHRCVRPLTSSRCQSASSCNLYQRDEVEGPHGKLFTAWLFNRIGRKGALANVTHVNHVYKGTVLITDMLGGKIVFAARSGRSAKVFATEQGAEPWCACITPKGHVAVTLRRLACVTVWSGHGSLVREFGNDFLQCPTGLACDRQGRFIVTDERSNRVAVFSPTGEFLHYLMQAPQQTEDRKATTAKGPRVRATGESRNTRPKSEYRDTGESRNTRPKSEYRDTENDRSDDNEEMDEDWRKSDKNGNDRNTNGSGRTVSWSLHHAHSDEDEHLSQNSDGSSENHNKKKLRSADDNEKKSGDNVTHIVENGSEVSKTPTKEPNNINNNNNDCKPYEFNLPRYVCVTMSGKVVVSDSGSHSVKVFSPDGVYLHSIGSYGSGDGQLKVPYGVCSDQQENIYIADHYNDRVSVFSVGGVFLQHALTSLSGLSRPKSVAVRPAHARKLYIAHGGLRATEVLVYRLVSGRENVAFKCDL</sequence>
<keyword evidence="1" id="KW-0677">Repeat</keyword>
<feature type="compositionally biased region" description="Basic and acidic residues" evidence="3">
    <location>
        <begin position="495"/>
        <end position="504"/>
    </location>
</feature>
<dbReference type="InterPro" id="IPR050952">
    <property type="entry name" value="TRIM-NHL_E3_ligases"/>
</dbReference>
<feature type="region of interest" description="Disordered" evidence="3">
    <location>
        <begin position="57"/>
        <end position="80"/>
    </location>
</feature>
<evidence type="ECO:0000256" key="3">
    <source>
        <dbReference type="SAM" id="MobiDB-lite"/>
    </source>
</evidence>
<accession>A0AAN9AS65</accession>
<dbReference type="EMBL" id="JBAMIC010000021">
    <property type="protein sequence ID" value="KAK7092205.1"/>
    <property type="molecule type" value="Genomic_DNA"/>
</dbReference>
<proteinExistence type="predicted"/>
<evidence type="ECO:0000313" key="5">
    <source>
        <dbReference type="Proteomes" id="UP001374579"/>
    </source>
</evidence>
<feature type="compositionally biased region" description="Basic and acidic residues" evidence="3">
    <location>
        <begin position="450"/>
        <end position="486"/>
    </location>
</feature>
<dbReference type="AlphaFoldDB" id="A0AAN9AS65"/>
<dbReference type="GO" id="GO:0008270">
    <property type="term" value="F:zinc ion binding"/>
    <property type="evidence" value="ECO:0007669"/>
    <property type="project" value="UniProtKB-KW"/>
</dbReference>
<dbReference type="Gene3D" id="2.120.10.30">
    <property type="entry name" value="TolB, C-terminal domain"/>
    <property type="match status" value="2"/>
</dbReference>